<dbReference type="PROSITE" id="PS00134">
    <property type="entry name" value="TRYPSIN_HIS"/>
    <property type="match status" value="1"/>
</dbReference>
<dbReference type="PROSITE" id="PS50240">
    <property type="entry name" value="TRYPSIN_DOM"/>
    <property type="match status" value="1"/>
</dbReference>
<dbReference type="InterPro" id="IPR001314">
    <property type="entry name" value="Peptidase_S1A"/>
</dbReference>
<keyword evidence="3" id="KW-0378">Hydrolase</keyword>
<evidence type="ECO:0000256" key="5">
    <source>
        <dbReference type="ARBA" id="ARBA00023157"/>
    </source>
</evidence>
<dbReference type="Proteomes" id="UP001627154">
    <property type="component" value="Unassembled WGS sequence"/>
</dbReference>
<proteinExistence type="inferred from homology"/>
<keyword evidence="6" id="KW-0732">Signal</keyword>
<dbReference type="AlphaFoldDB" id="A0ABD2XHZ8"/>
<evidence type="ECO:0000313" key="8">
    <source>
        <dbReference type="EMBL" id="KAL3405096.1"/>
    </source>
</evidence>
<protein>
    <recommendedName>
        <fullName evidence="7">Peptidase S1 domain-containing protein</fullName>
    </recommendedName>
</protein>
<keyword evidence="5" id="KW-1015">Disulfide bond</keyword>
<evidence type="ECO:0000256" key="6">
    <source>
        <dbReference type="SAM" id="SignalP"/>
    </source>
</evidence>
<feature type="domain" description="Peptidase S1" evidence="7">
    <location>
        <begin position="24"/>
        <end position="272"/>
    </location>
</feature>
<name>A0ABD2XHZ8_9HYME</name>
<dbReference type="SMART" id="SM00020">
    <property type="entry name" value="Tryp_SPc"/>
    <property type="match status" value="1"/>
</dbReference>
<dbReference type="InterPro" id="IPR018114">
    <property type="entry name" value="TRYPSIN_HIS"/>
</dbReference>
<dbReference type="GO" id="GO:0008236">
    <property type="term" value="F:serine-type peptidase activity"/>
    <property type="evidence" value="ECO:0007669"/>
    <property type="project" value="UniProtKB-KW"/>
</dbReference>
<dbReference type="Pfam" id="PF00089">
    <property type="entry name" value="Trypsin"/>
    <property type="match status" value="1"/>
</dbReference>
<dbReference type="PRINTS" id="PR00722">
    <property type="entry name" value="CHYMOTRYPSIN"/>
</dbReference>
<dbReference type="FunFam" id="2.40.10.10:FF:000068">
    <property type="entry name" value="transmembrane protease serine 2"/>
    <property type="match status" value="1"/>
</dbReference>
<evidence type="ECO:0000256" key="4">
    <source>
        <dbReference type="ARBA" id="ARBA00022825"/>
    </source>
</evidence>
<dbReference type="SUPFAM" id="SSF50494">
    <property type="entry name" value="Trypsin-like serine proteases"/>
    <property type="match status" value="1"/>
</dbReference>
<dbReference type="GO" id="GO:0006508">
    <property type="term" value="P:proteolysis"/>
    <property type="evidence" value="ECO:0007669"/>
    <property type="project" value="UniProtKB-KW"/>
</dbReference>
<dbReference type="InterPro" id="IPR050430">
    <property type="entry name" value="Peptidase_S1"/>
</dbReference>
<dbReference type="EMBL" id="JBJJXI010000021">
    <property type="protein sequence ID" value="KAL3405096.1"/>
    <property type="molecule type" value="Genomic_DNA"/>
</dbReference>
<dbReference type="InterPro" id="IPR043504">
    <property type="entry name" value="Peptidase_S1_PA_chymotrypsin"/>
</dbReference>
<sequence>MKVLQAAILIFSIISITTAGKLRITDGDKAKVGAYPYQAYLRSQSFRNNEDELFCGATIISDRILLTAAHCISRAIINSTKLDMEVVVGVTNRDEPEAMAVYKVQDFRMHEHYDHIGDFPIATNDIGLIRVDRPIEFNDKVQPIQLSTETPKAGSLITSTGWGFTLEDKNAAQRHLNEVKLMVVDKDICNKKWSRLNITIPENLICVAGQNKGDHSEDRKGLCSGDSGSSNVHNGRLVGVSSAVHFCGDSYDYPQLLSDVYHHRSWIETNIDRPGHKTFLQAIISNVSGKH</sequence>
<dbReference type="Gene3D" id="2.40.10.10">
    <property type="entry name" value="Trypsin-like serine proteases"/>
    <property type="match status" value="1"/>
</dbReference>
<evidence type="ECO:0000256" key="2">
    <source>
        <dbReference type="ARBA" id="ARBA00022670"/>
    </source>
</evidence>
<dbReference type="CDD" id="cd00190">
    <property type="entry name" value="Tryp_SPc"/>
    <property type="match status" value="1"/>
</dbReference>
<evidence type="ECO:0000256" key="3">
    <source>
        <dbReference type="ARBA" id="ARBA00022801"/>
    </source>
</evidence>
<dbReference type="PANTHER" id="PTHR24276:SF98">
    <property type="entry name" value="FI18310P1-RELATED"/>
    <property type="match status" value="1"/>
</dbReference>
<comment type="similarity">
    <text evidence="1">Belongs to the peptidase S1 family.</text>
</comment>
<keyword evidence="2" id="KW-0645">Protease</keyword>
<keyword evidence="4" id="KW-0720">Serine protease</keyword>
<evidence type="ECO:0000256" key="1">
    <source>
        <dbReference type="ARBA" id="ARBA00007664"/>
    </source>
</evidence>
<evidence type="ECO:0000313" key="9">
    <source>
        <dbReference type="Proteomes" id="UP001627154"/>
    </source>
</evidence>
<comment type="caution">
    <text evidence="8">The sequence shown here is derived from an EMBL/GenBank/DDBJ whole genome shotgun (WGS) entry which is preliminary data.</text>
</comment>
<dbReference type="InterPro" id="IPR001254">
    <property type="entry name" value="Trypsin_dom"/>
</dbReference>
<feature type="chain" id="PRO_5044775613" description="Peptidase S1 domain-containing protein" evidence="6">
    <location>
        <begin position="20"/>
        <end position="291"/>
    </location>
</feature>
<dbReference type="InterPro" id="IPR009003">
    <property type="entry name" value="Peptidase_S1_PA"/>
</dbReference>
<evidence type="ECO:0000259" key="7">
    <source>
        <dbReference type="PROSITE" id="PS50240"/>
    </source>
</evidence>
<keyword evidence="9" id="KW-1185">Reference proteome</keyword>
<accession>A0ABD2XHZ8</accession>
<reference evidence="8 9" key="1">
    <citation type="journal article" date="2024" name="bioRxiv">
        <title>A reference genome for Trichogramma kaykai: A tiny desert-dwelling parasitoid wasp with competing sex-ratio distorters.</title>
        <authorList>
            <person name="Culotta J."/>
            <person name="Lindsey A.R."/>
        </authorList>
    </citation>
    <scope>NUCLEOTIDE SEQUENCE [LARGE SCALE GENOMIC DNA]</scope>
    <source>
        <strain evidence="8 9">KSX58</strain>
    </source>
</reference>
<dbReference type="PANTHER" id="PTHR24276">
    <property type="entry name" value="POLYSERASE-RELATED"/>
    <property type="match status" value="1"/>
</dbReference>
<gene>
    <name evidence="8" type="ORF">TKK_002153</name>
</gene>
<feature type="signal peptide" evidence="6">
    <location>
        <begin position="1"/>
        <end position="19"/>
    </location>
</feature>
<organism evidence="8 9">
    <name type="scientific">Trichogramma kaykai</name>
    <dbReference type="NCBI Taxonomy" id="54128"/>
    <lineage>
        <taxon>Eukaryota</taxon>
        <taxon>Metazoa</taxon>
        <taxon>Ecdysozoa</taxon>
        <taxon>Arthropoda</taxon>
        <taxon>Hexapoda</taxon>
        <taxon>Insecta</taxon>
        <taxon>Pterygota</taxon>
        <taxon>Neoptera</taxon>
        <taxon>Endopterygota</taxon>
        <taxon>Hymenoptera</taxon>
        <taxon>Apocrita</taxon>
        <taxon>Proctotrupomorpha</taxon>
        <taxon>Chalcidoidea</taxon>
        <taxon>Trichogrammatidae</taxon>
        <taxon>Trichogramma</taxon>
    </lineage>
</organism>